<dbReference type="InterPro" id="IPR036737">
    <property type="entry name" value="OmpA-like_sf"/>
</dbReference>
<evidence type="ECO:0000256" key="1">
    <source>
        <dbReference type="PROSITE-ProRule" id="PRU00473"/>
    </source>
</evidence>
<evidence type="ECO:0000259" key="2">
    <source>
        <dbReference type="PROSITE" id="PS51123"/>
    </source>
</evidence>
<dbReference type="RefSeq" id="WP_184172680.1">
    <property type="nucleotide sequence ID" value="NZ_JACHGF010000002.1"/>
</dbReference>
<dbReference type="SUPFAM" id="SSF82171">
    <property type="entry name" value="DPP6 N-terminal domain-like"/>
    <property type="match status" value="1"/>
</dbReference>
<dbReference type="CDD" id="cd07185">
    <property type="entry name" value="OmpA_C-like"/>
    <property type="match status" value="1"/>
</dbReference>
<dbReference type="InterPro" id="IPR050330">
    <property type="entry name" value="Bact_OuterMem_StrucFunc"/>
</dbReference>
<dbReference type="PROSITE" id="PS51123">
    <property type="entry name" value="OMPA_2"/>
    <property type="match status" value="1"/>
</dbReference>
<dbReference type="GO" id="GO:0016020">
    <property type="term" value="C:membrane"/>
    <property type="evidence" value="ECO:0007669"/>
    <property type="project" value="UniProtKB-UniRule"/>
</dbReference>
<dbReference type="Pfam" id="PF07676">
    <property type="entry name" value="PD40"/>
    <property type="match status" value="3"/>
</dbReference>
<dbReference type="Gene3D" id="3.30.1330.60">
    <property type="entry name" value="OmpA-like domain"/>
    <property type="match status" value="1"/>
</dbReference>
<dbReference type="InterPro" id="IPR011659">
    <property type="entry name" value="WD40"/>
</dbReference>
<comment type="caution">
    <text evidence="3">The sequence shown here is derived from an EMBL/GenBank/DDBJ whole genome shotgun (WGS) entry which is preliminary data.</text>
</comment>
<name>A0A840TTK0_9BACT</name>
<dbReference type="InterPro" id="IPR006665">
    <property type="entry name" value="OmpA-like"/>
</dbReference>
<evidence type="ECO:0000313" key="3">
    <source>
        <dbReference type="EMBL" id="MBB5283358.1"/>
    </source>
</evidence>
<evidence type="ECO:0000313" key="4">
    <source>
        <dbReference type="Proteomes" id="UP000557307"/>
    </source>
</evidence>
<sequence>MRKSIQILRFTTLYILLVFINGQARAQQVLWASKVLGYSSEYRPGQYGQEYRAIQILGIPNKLPDVGDSPCAWSPAQPNSTNEEWIKVGFEKALPLRQVAIAENFNAGAIVRVYAYDEAGKEFLVLENTAPPLRETGKMLNLYPPDSLGITANAIKVVLLPSRISGFNQLDAIGISDGKTPIQATIRISADAPKDLQKENMGKVINSKGQEVAPVISPDGKTLYFTRSKFAGNIGSPSKQDVWVSTLDNAGNWTEAVNLNAPINNEGDNAMTGISPDGKTVYLINVYRPDGSMVNGLSKSNRVRDGWSFPKEVRITNHYNEHKGNFTEFAVSPKGNVMVLSVQRRDTQGNKDLYVSFLRADDSWSEPKNMGAVLNTADYEGSPFIASDNKTLYYTSAGYSGYGKGDIFVSRRLDDTWTNWSEPENLGPIINTPQWDGYFTIPASGDYAYLSSMENSLGDEDIFRIRLFPAIKPEPVAIVSGSVYDSESNLQVSSELVTDIKSTNEEFSKIQFDPETGEFKLILPLKDTYRLTASRAGFFPVTEEIDLSRENNFRTIRKNIYLQPIKEGQRIRLNQIMFEQSSPTVIKSSFPELDRIVSMLKEYATMEILLEGHTDNQGDWQKNVKLSEDRVIEVKKYLIGKGIEHSRIQTKAWGPAKPISSNLTEQTRQWNRRVEFTILKI</sequence>
<dbReference type="InterPro" id="IPR011042">
    <property type="entry name" value="6-blade_b-propeller_TolB-like"/>
</dbReference>
<dbReference type="Pfam" id="PF00691">
    <property type="entry name" value="OmpA"/>
    <property type="match status" value="1"/>
</dbReference>
<dbReference type="EMBL" id="JACHGF010000002">
    <property type="protein sequence ID" value="MBB5283358.1"/>
    <property type="molecule type" value="Genomic_DNA"/>
</dbReference>
<protein>
    <submittedName>
        <fullName evidence="3">Outer membrane protein OmpA-like peptidoglycan-associated protein</fullName>
    </submittedName>
</protein>
<proteinExistence type="predicted"/>
<dbReference type="AlphaFoldDB" id="A0A840TTK0"/>
<keyword evidence="4" id="KW-1185">Reference proteome</keyword>
<dbReference type="Proteomes" id="UP000557307">
    <property type="component" value="Unassembled WGS sequence"/>
</dbReference>
<keyword evidence="1" id="KW-0472">Membrane</keyword>
<dbReference type="Gene3D" id="2.120.10.30">
    <property type="entry name" value="TolB, C-terminal domain"/>
    <property type="match status" value="1"/>
</dbReference>
<dbReference type="PANTHER" id="PTHR30329">
    <property type="entry name" value="STATOR ELEMENT OF FLAGELLAR MOTOR COMPLEX"/>
    <property type="match status" value="1"/>
</dbReference>
<dbReference type="PANTHER" id="PTHR30329:SF21">
    <property type="entry name" value="LIPOPROTEIN YIAD-RELATED"/>
    <property type="match status" value="1"/>
</dbReference>
<reference evidence="3 4" key="1">
    <citation type="submission" date="2020-08" db="EMBL/GenBank/DDBJ databases">
        <title>Genomic Encyclopedia of Type Strains, Phase IV (KMG-IV): sequencing the most valuable type-strain genomes for metagenomic binning, comparative biology and taxonomic classification.</title>
        <authorList>
            <person name="Goeker M."/>
        </authorList>
    </citation>
    <scope>NUCLEOTIDE SEQUENCE [LARGE SCALE GENOMIC DNA]</scope>
    <source>
        <strain evidence="3 4">DSM 105074</strain>
    </source>
</reference>
<dbReference type="SUPFAM" id="SSF103088">
    <property type="entry name" value="OmpA-like"/>
    <property type="match status" value="1"/>
</dbReference>
<organism evidence="3 4">
    <name type="scientific">Rhabdobacter roseus</name>
    <dbReference type="NCBI Taxonomy" id="1655419"/>
    <lineage>
        <taxon>Bacteria</taxon>
        <taxon>Pseudomonadati</taxon>
        <taxon>Bacteroidota</taxon>
        <taxon>Cytophagia</taxon>
        <taxon>Cytophagales</taxon>
        <taxon>Cytophagaceae</taxon>
        <taxon>Rhabdobacter</taxon>
    </lineage>
</organism>
<gene>
    <name evidence="3" type="ORF">HNQ92_001484</name>
</gene>
<accession>A0A840TTK0</accession>
<dbReference type="CDD" id="cd15482">
    <property type="entry name" value="Sialidase_non-viral"/>
    <property type="match status" value="1"/>
</dbReference>
<feature type="domain" description="OmpA-like" evidence="2">
    <location>
        <begin position="565"/>
        <end position="681"/>
    </location>
</feature>